<evidence type="ECO:0000256" key="2">
    <source>
        <dbReference type="SAM" id="Phobius"/>
    </source>
</evidence>
<evidence type="ECO:0000313" key="4">
    <source>
        <dbReference type="Proteomes" id="UP000289437"/>
    </source>
</evidence>
<accession>A0A4Q0TA70</accession>
<dbReference type="RefSeq" id="WP_128912507.1">
    <property type="nucleotide sequence ID" value="NZ_RDSM01000001.1"/>
</dbReference>
<dbReference type="AlphaFoldDB" id="A0A4Q0TA70"/>
<reference evidence="3 4" key="1">
    <citation type="submission" date="2018-11" db="EMBL/GenBank/DDBJ databases">
        <authorList>
            <person name="Mardanov A.V."/>
            <person name="Ravin N.V."/>
            <person name="Dedysh S.N."/>
        </authorList>
    </citation>
    <scope>NUCLEOTIDE SEQUENCE [LARGE SCALE GENOMIC DNA]</scope>
    <source>
        <strain evidence="3 4">AF10</strain>
    </source>
</reference>
<keyword evidence="2" id="KW-1133">Transmembrane helix</keyword>
<sequence length="228" mass="24811">MPTDNHDLGKNVAGGTPPASDQKSGSPGYELTDVNVNGVVVFLGGLIGFVFVFFFFCFLMGRVINTQFLKQDGEATKWRREAGGVDTDRKRQNLASNPEMDQKELQKMTAIFPTPRLDVDDGNQSIADMHAREDLLLDHYSTVNGMPGSVRIPIDRAMQLIVERGLPVAVASGPKTILAGDEQPSVQAPLTTGFARTGYELDTIEARAQKMSYTKAAGESHAELVPQK</sequence>
<protein>
    <submittedName>
        <fullName evidence="3">Uncharacterized protein</fullName>
    </submittedName>
</protein>
<organism evidence="3 4">
    <name type="scientific">Granulicella sibirica</name>
    <dbReference type="NCBI Taxonomy" id="2479048"/>
    <lineage>
        <taxon>Bacteria</taxon>
        <taxon>Pseudomonadati</taxon>
        <taxon>Acidobacteriota</taxon>
        <taxon>Terriglobia</taxon>
        <taxon>Terriglobales</taxon>
        <taxon>Acidobacteriaceae</taxon>
        <taxon>Granulicella</taxon>
    </lineage>
</organism>
<reference evidence="4" key="2">
    <citation type="submission" date="2019-02" db="EMBL/GenBank/DDBJ databases">
        <title>Granulicella sibirica sp. nov., a psychrotolerant acidobacterium isolated from an organic soil layer in forested tundra, West Siberia.</title>
        <authorList>
            <person name="Oshkin I.Y."/>
            <person name="Kulichevskaya I.S."/>
            <person name="Rijpstra W.I.C."/>
            <person name="Sinninghe Damste J.S."/>
            <person name="Rakitin A.L."/>
            <person name="Ravin N.V."/>
            <person name="Dedysh S.N."/>
        </authorList>
    </citation>
    <scope>NUCLEOTIDE SEQUENCE [LARGE SCALE GENOMIC DNA]</scope>
    <source>
        <strain evidence="4">AF10</strain>
    </source>
</reference>
<keyword evidence="4" id="KW-1185">Reference proteome</keyword>
<dbReference type="OrthoDB" id="129807at2"/>
<keyword evidence="2" id="KW-0812">Transmembrane</keyword>
<dbReference type="Proteomes" id="UP000289437">
    <property type="component" value="Unassembled WGS sequence"/>
</dbReference>
<dbReference type="EMBL" id="RDSM01000001">
    <property type="protein sequence ID" value="RXH58531.1"/>
    <property type="molecule type" value="Genomic_DNA"/>
</dbReference>
<gene>
    <name evidence="3" type="ORF">GRAN_1841</name>
</gene>
<proteinExistence type="predicted"/>
<comment type="caution">
    <text evidence="3">The sequence shown here is derived from an EMBL/GenBank/DDBJ whole genome shotgun (WGS) entry which is preliminary data.</text>
</comment>
<evidence type="ECO:0000256" key="1">
    <source>
        <dbReference type="SAM" id="MobiDB-lite"/>
    </source>
</evidence>
<name>A0A4Q0TA70_9BACT</name>
<evidence type="ECO:0000313" key="3">
    <source>
        <dbReference type="EMBL" id="RXH58531.1"/>
    </source>
</evidence>
<keyword evidence="2" id="KW-0472">Membrane</keyword>
<feature type="transmembrane region" description="Helical" evidence="2">
    <location>
        <begin position="39"/>
        <end position="61"/>
    </location>
</feature>
<feature type="region of interest" description="Disordered" evidence="1">
    <location>
        <begin position="1"/>
        <end position="27"/>
    </location>
</feature>